<feature type="compositionally biased region" description="Basic and acidic residues" evidence="1">
    <location>
        <begin position="484"/>
        <end position="500"/>
    </location>
</feature>
<dbReference type="SMART" id="SM01127">
    <property type="entry name" value="DDHD"/>
    <property type="match status" value="1"/>
</dbReference>
<evidence type="ECO:0000256" key="1">
    <source>
        <dbReference type="SAM" id="MobiDB-lite"/>
    </source>
</evidence>
<sequence>MASPEHRHRHDKVDVLCLLVTGIGPQNNLPRNLSSLRSHIARSVALEHDEHGVAPLTVEIREIDWHTSLHRLEDVDRQLNLVSNQNIPLFRKISNDVLLDVVMFFTPHLGSWMLQFVRDQLNDLYRSFCATQPGGVFDGVVVLMGYSLGGVISFDLLQKQTWKAEEAANSATTLCADESIHSDTGVEQTRLPPAPDPPTPTTSPKPLSLSLAFRPRLLVTLGSPIAAVQVARTEHGAFAQKLDHVAGLGVRFLNLFSTNDPMGYRCEPLLSPSFKQVPPVTIPHVSTSRSLTARAPSSTPAPAPTPTSVRLTLGLKLSATIPLPLPSPVASLALPSLHRTVQTALDAVAVSTSASVRYLGGVGGVVGRWRSRPQGSPGEGEKVGKRARDRDDVGEGNGHGVKRQKGPSSPLPHGLDRQTQPGILASIASSLLNLTGRFTRTSPAPAVSEPVSQPQPAAGKDGEMDSGAAAAGRDSVDGEDDESMSDRTSDSASSDRERTRSPSPVENTFPPVPAPAPKTTPTPPPLVSRSASSIIPPHPRLDFVVTPDFLFTSFTSPRPHLGPAPGYLSAARDYLAGLRAHFSYWHSARVAGFLVGEFRKEVGRL</sequence>
<organism evidence="3 4">
    <name type="scientific">Gonapodya prolifera (strain JEL478)</name>
    <name type="common">Monoblepharis prolifera</name>
    <dbReference type="NCBI Taxonomy" id="1344416"/>
    <lineage>
        <taxon>Eukaryota</taxon>
        <taxon>Fungi</taxon>
        <taxon>Fungi incertae sedis</taxon>
        <taxon>Chytridiomycota</taxon>
        <taxon>Chytridiomycota incertae sedis</taxon>
        <taxon>Monoblepharidomycetes</taxon>
        <taxon>Monoblepharidales</taxon>
        <taxon>Gonapodyaceae</taxon>
        <taxon>Gonapodya</taxon>
    </lineage>
</organism>
<feature type="region of interest" description="Disordered" evidence="1">
    <location>
        <begin position="185"/>
        <end position="206"/>
    </location>
</feature>
<reference evidence="3 4" key="1">
    <citation type="journal article" date="2015" name="Genome Biol. Evol.">
        <title>Phylogenomic analyses indicate that early fungi evolved digesting cell walls of algal ancestors of land plants.</title>
        <authorList>
            <person name="Chang Y."/>
            <person name="Wang S."/>
            <person name="Sekimoto S."/>
            <person name="Aerts A.L."/>
            <person name="Choi C."/>
            <person name="Clum A."/>
            <person name="LaButti K.M."/>
            <person name="Lindquist E.A."/>
            <person name="Yee Ngan C."/>
            <person name="Ohm R.A."/>
            <person name="Salamov A.A."/>
            <person name="Grigoriev I.V."/>
            <person name="Spatafora J.W."/>
            <person name="Berbee M.L."/>
        </authorList>
    </citation>
    <scope>NUCLEOTIDE SEQUENCE [LARGE SCALE GENOMIC DNA]</scope>
    <source>
        <strain evidence="3 4">JEL478</strain>
    </source>
</reference>
<evidence type="ECO:0000313" key="3">
    <source>
        <dbReference type="EMBL" id="KXS17246.1"/>
    </source>
</evidence>
<feature type="region of interest" description="Disordered" evidence="1">
    <location>
        <begin position="287"/>
        <end position="307"/>
    </location>
</feature>
<dbReference type="STRING" id="1344416.A0A139AKE8"/>
<accession>A0A139AKE8</accession>
<gene>
    <name evidence="3" type="ORF">M427DRAFT_68647</name>
</gene>
<dbReference type="Proteomes" id="UP000070544">
    <property type="component" value="Unassembled WGS sequence"/>
</dbReference>
<feature type="region of interest" description="Disordered" evidence="1">
    <location>
        <begin position="441"/>
        <end position="533"/>
    </location>
</feature>
<dbReference type="EMBL" id="KQ965748">
    <property type="protein sequence ID" value="KXS17246.1"/>
    <property type="molecule type" value="Genomic_DNA"/>
</dbReference>
<dbReference type="AlphaFoldDB" id="A0A139AKE8"/>
<dbReference type="OrthoDB" id="431378at2759"/>
<feature type="compositionally biased region" description="Pro residues" evidence="1">
    <location>
        <begin position="192"/>
        <end position="203"/>
    </location>
</feature>
<feature type="compositionally biased region" description="Basic and acidic residues" evidence="1">
    <location>
        <begin position="379"/>
        <end position="393"/>
    </location>
</feature>
<proteinExistence type="predicted"/>
<feature type="compositionally biased region" description="Pro residues" evidence="1">
    <location>
        <begin position="510"/>
        <end position="526"/>
    </location>
</feature>
<dbReference type="GO" id="GO:0005737">
    <property type="term" value="C:cytoplasm"/>
    <property type="evidence" value="ECO:0007669"/>
    <property type="project" value="TreeGrafter"/>
</dbReference>
<dbReference type="GO" id="GO:0046872">
    <property type="term" value="F:metal ion binding"/>
    <property type="evidence" value="ECO:0007669"/>
    <property type="project" value="InterPro"/>
</dbReference>
<protein>
    <recommendedName>
        <fullName evidence="2">DDHD domain-containing protein</fullName>
    </recommendedName>
</protein>
<feature type="domain" description="DDHD" evidence="2">
    <location>
        <begin position="211"/>
        <end position="600"/>
    </location>
</feature>
<feature type="region of interest" description="Disordered" evidence="1">
    <location>
        <begin position="365"/>
        <end position="418"/>
    </location>
</feature>
<dbReference type="GO" id="GO:0004620">
    <property type="term" value="F:phospholipase activity"/>
    <property type="evidence" value="ECO:0007669"/>
    <property type="project" value="TreeGrafter"/>
</dbReference>
<dbReference type="PANTHER" id="PTHR23509:SF10">
    <property type="entry name" value="LD21067P"/>
    <property type="match status" value="1"/>
</dbReference>
<keyword evidence="4" id="KW-1185">Reference proteome</keyword>
<evidence type="ECO:0000259" key="2">
    <source>
        <dbReference type="PROSITE" id="PS51043"/>
    </source>
</evidence>
<dbReference type="PANTHER" id="PTHR23509">
    <property type="entry name" value="PA-PL1 PHOSPHOLIPASE FAMILY"/>
    <property type="match status" value="1"/>
</dbReference>
<dbReference type="InterPro" id="IPR004177">
    <property type="entry name" value="DDHD_dom"/>
</dbReference>
<dbReference type="Pfam" id="PF02862">
    <property type="entry name" value="DDHD"/>
    <property type="match status" value="1"/>
</dbReference>
<name>A0A139AKE8_GONPJ</name>
<evidence type="ECO:0000313" key="4">
    <source>
        <dbReference type="Proteomes" id="UP000070544"/>
    </source>
</evidence>
<dbReference type="PROSITE" id="PS51043">
    <property type="entry name" value="DDHD"/>
    <property type="match status" value="1"/>
</dbReference>
<dbReference type="InterPro" id="IPR058055">
    <property type="entry name" value="PA-PLA1"/>
</dbReference>